<evidence type="ECO:0000256" key="1">
    <source>
        <dbReference type="SAM" id="MobiDB-lite"/>
    </source>
</evidence>
<organism evidence="2 3">
    <name type="scientific">Nocardia flavorosea</name>
    <dbReference type="NCBI Taxonomy" id="53429"/>
    <lineage>
        <taxon>Bacteria</taxon>
        <taxon>Bacillati</taxon>
        <taxon>Actinomycetota</taxon>
        <taxon>Actinomycetes</taxon>
        <taxon>Mycobacteriales</taxon>
        <taxon>Nocardiaceae</taxon>
        <taxon>Nocardia</taxon>
    </lineage>
</organism>
<dbReference type="Proteomes" id="UP000570678">
    <property type="component" value="Unassembled WGS sequence"/>
</dbReference>
<comment type="caution">
    <text evidence="2">The sequence shown here is derived from an EMBL/GenBank/DDBJ whole genome shotgun (WGS) entry which is preliminary data.</text>
</comment>
<proteinExistence type="predicted"/>
<feature type="compositionally biased region" description="Basic and acidic residues" evidence="1">
    <location>
        <begin position="52"/>
        <end position="68"/>
    </location>
</feature>
<keyword evidence="3" id="KW-1185">Reference proteome</keyword>
<feature type="region of interest" description="Disordered" evidence="1">
    <location>
        <begin position="44"/>
        <end position="72"/>
    </location>
</feature>
<dbReference type="Pfam" id="PF05973">
    <property type="entry name" value="Gp49"/>
    <property type="match status" value="1"/>
</dbReference>
<evidence type="ECO:0000313" key="3">
    <source>
        <dbReference type="Proteomes" id="UP000570678"/>
    </source>
</evidence>
<protein>
    <submittedName>
        <fullName evidence="2">Addiction module toxin RelE</fullName>
    </submittedName>
</protein>
<dbReference type="AlphaFoldDB" id="A0A846YIP2"/>
<sequence>MGAVAVSWEISLHPEVEAWYLAICVSDPDTSDLIADALDQLEHEGPAAGRPPVDRIKSSSYHNMKELRPPSTGSTEIRMLFAFDPLREAIVLVAGDKSGQWQQWYREAVPLADKRFAEHLAAVKEK</sequence>
<gene>
    <name evidence="2" type="ORF">HGA15_25750</name>
</gene>
<dbReference type="EMBL" id="JAAXOT010000016">
    <property type="protein sequence ID" value="NKY59496.1"/>
    <property type="molecule type" value="Genomic_DNA"/>
</dbReference>
<evidence type="ECO:0000313" key="2">
    <source>
        <dbReference type="EMBL" id="NKY59496.1"/>
    </source>
</evidence>
<dbReference type="InterPro" id="IPR009241">
    <property type="entry name" value="HigB-like"/>
</dbReference>
<name>A0A846YIP2_9NOCA</name>
<reference evidence="2 3" key="1">
    <citation type="submission" date="2020-04" db="EMBL/GenBank/DDBJ databases">
        <title>MicrobeNet Type strains.</title>
        <authorList>
            <person name="Nicholson A.C."/>
        </authorList>
    </citation>
    <scope>NUCLEOTIDE SEQUENCE [LARGE SCALE GENOMIC DNA]</scope>
    <source>
        <strain evidence="2 3">JCM 3332</strain>
    </source>
</reference>
<accession>A0A846YIP2</accession>